<dbReference type="Proteomes" id="UP001497497">
    <property type="component" value="Unassembled WGS sequence"/>
</dbReference>
<dbReference type="EMBL" id="CAXITT010001969">
    <property type="protein sequence ID" value="CAL1548866.1"/>
    <property type="molecule type" value="Genomic_DNA"/>
</dbReference>
<organism evidence="1 2">
    <name type="scientific">Lymnaea stagnalis</name>
    <name type="common">Great pond snail</name>
    <name type="synonym">Helix stagnalis</name>
    <dbReference type="NCBI Taxonomy" id="6523"/>
    <lineage>
        <taxon>Eukaryota</taxon>
        <taxon>Metazoa</taxon>
        <taxon>Spiralia</taxon>
        <taxon>Lophotrochozoa</taxon>
        <taxon>Mollusca</taxon>
        <taxon>Gastropoda</taxon>
        <taxon>Heterobranchia</taxon>
        <taxon>Euthyneura</taxon>
        <taxon>Panpulmonata</taxon>
        <taxon>Hygrophila</taxon>
        <taxon>Lymnaeoidea</taxon>
        <taxon>Lymnaeidae</taxon>
        <taxon>Lymnaea</taxon>
    </lineage>
</organism>
<dbReference type="AlphaFoldDB" id="A0AAV2IP00"/>
<keyword evidence="2" id="KW-1185">Reference proteome</keyword>
<reference evidence="1 2" key="1">
    <citation type="submission" date="2024-04" db="EMBL/GenBank/DDBJ databases">
        <authorList>
            <consortium name="Genoscope - CEA"/>
            <person name="William W."/>
        </authorList>
    </citation>
    <scope>NUCLEOTIDE SEQUENCE [LARGE SCALE GENOMIC DNA]</scope>
</reference>
<name>A0AAV2IP00_LYMST</name>
<evidence type="ECO:0000313" key="2">
    <source>
        <dbReference type="Proteomes" id="UP001497497"/>
    </source>
</evidence>
<evidence type="ECO:0000313" key="1">
    <source>
        <dbReference type="EMBL" id="CAL1548866.1"/>
    </source>
</evidence>
<gene>
    <name evidence="1" type="ORF">GSLYS_00022183001</name>
</gene>
<proteinExistence type="predicted"/>
<comment type="caution">
    <text evidence="1">The sequence shown here is derived from an EMBL/GenBank/DDBJ whole genome shotgun (WGS) entry which is preliminary data.</text>
</comment>
<sequence>MDLAMMQVYRICDIDKNGLFTRQELMCVQKVIQILFTGR</sequence>
<protein>
    <recommendedName>
        <fullName evidence="3">EF-hand domain-containing protein</fullName>
    </recommendedName>
</protein>
<accession>A0AAV2IP00</accession>
<evidence type="ECO:0008006" key="3">
    <source>
        <dbReference type="Google" id="ProtNLM"/>
    </source>
</evidence>